<feature type="compositionally biased region" description="Basic and acidic residues" evidence="8">
    <location>
        <begin position="87"/>
        <end position="96"/>
    </location>
</feature>
<comment type="similarity">
    <text evidence="2">Belongs to the PRP18 family.</text>
</comment>
<comment type="subcellular location">
    <subcellularLocation>
        <location evidence="1">Nucleus</location>
    </subcellularLocation>
</comment>
<dbReference type="STRING" id="200361.A0A453B8T0"/>
<sequence>SPISKKKTESLRCVPEVERSRGRRVKSIPVSESHTGAASPRPISIPVSGKRRGALRCIAVEMDLLRKELEKKRKAATADFGGKNFVRRSELEDKQLQKRRQIPAKVPSVPTPNSSAASDPTNSNADPAQAGGGNPNPSSSAAAASVPPALAGKKATPEDTLHSEERRIDELVLPRNEVMRRLRVLREPVTLFGEDDADRLDRLKLVLKSGAIDDIDDLEMTEGQTNDFLRDMIELRMRQKAGRDAYGKGKGKRVGAGDGGEGGALGDDVDEGDGDARRSGDDADADKDSKRMKTKFEELCDEDKILVFFKRLLNEWNQELDDMTELEKRSAKGKSMFATFKQCARYLSPLFEFCRKKVLPDDIRKALLFIVDCCMKRDYLQAMDQYIKLAIGNAPWPIGVTMVGIHERSAREKIYTNSVAHIMNDETTRKYLQSIKRLMTLCQRRYPALPSKSVEFNSLANGSDLQALLSEEKNPTKGPSEDRLRLMPASKDLHVLPAAVSSVSLVLNSG</sequence>
<reference evidence="10" key="5">
    <citation type="journal article" date="2021" name="G3 (Bethesda)">
        <title>Aegilops tauschii genome assembly Aet v5.0 features greater sequence contiguity and improved annotation.</title>
        <authorList>
            <person name="Wang L."/>
            <person name="Zhu T."/>
            <person name="Rodriguez J.C."/>
            <person name="Deal K.R."/>
            <person name="Dubcovsky J."/>
            <person name="McGuire P.E."/>
            <person name="Lux T."/>
            <person name="Spannagl M."/>
            <person name="Mayer K.F.X."/>
            <person name="Baldrich P."/>
            <person name="Meyers B.C."/>
            <person name="Huo N."/>
            <person name="Gu Y.Q."/>
            <person name="Zhou H."/>
            <person name="Devos K.M."/>
            <person name="Bennetzen J.L."/>
            <person name="Unver T."/>
            <person name="Budak H."/>
            <person name="Gulick P.J."/>
            <person name="Galiba G."/>
            <person name="Kalapos B."/>
            <person name="Nelson D.R."/>
            <person name="Li P."/>
            <person name="You F.M."/>
            <person name="Luo M.C."/>
            <person name="Dvorak J."/>
        </authorList>
    </citation>
    <scope>NUCLEOTIDE SEQUENCE [LARGE SCALE GENOMIC DNA]</scope>
    <source>
        <strain evidence="10">cv. AL8/78</strain>
    </source>
</reference>
<keyword evidence="7" id="KW-0539">Nucleus</keyword>
<dbReference type="EnsemblPlants" id="AET2Gv20413400.2">
    <property type="protein sequence ID" value="AET2Gv20413400.2"/>
    <property type="gene ID" value="AET2Gv20413400"/>
</dbReference>
<feature type="compositionally biased region" description="Low complexity" evidence="8">
    <location>
        <begin position="135"/>
        <end position="152"/>
    </location>
</feature>
<reference evidence="10" key="4">
    <citation type="submission" date="2019-03" db="UniProtKB">
        <authorList>
            <consortium name="EnsemblPlants"/>
        </authorList>
    </citation>
    <scope>IDENTIFICATION</scope>
</reference>
<dbReference type="Pfam" id="PF08799">
    <property type="entry name" value="PRP4"/>
    <property type="match status" value="1"/>
</dbReference>
<feature type="compositionally biased region" description="Polar residues" evidence="8">
    <location>
        <begin position="111"/>
        <end position="126"/>
    </location>
</feature>
<evidence type="ECO:0000256" key="6">
    <source>
        <dbReference type="ARBA" id="ARBA00023187"/>
    </source>
</evidence>
<accession>A0A453B8T0</accession>
<organism evidence="10 11">
    <name type="scientific">Aegilops tauschii subsp. strangulata</name>
    <name type="common">Goatgrass</name>
    <dbReference type="NCBI Taxonomy" id="200361"/>
    <lineage>
        <taxon>Eukaryota</taxon>
        <taxon>Viridiplantae</taxon>
        <taxon>Streptophyta</taxon>
        <taxon>Embryophyta</taxon>
        <taxon>Tracheophyta</taxon>
        <taxon>Spermatophyta</taxon>
        <taxon>Magnoliopsida</taxon>
        <taxon>Liliopsida</taxon>
        <taxon>Poales</taxon>
        <taxon>Poaceae</taxon>
        <taxon>BOP clade</taxon>
        <taxon>Pooideae</taxon>
        <taxon>Triticodae</taxon>
        <taxon>Triticeae</taxon>
        <taxon>Triticinae</taxon>
        <taxon>Aegilops</taxon>
    </lineage>
</organism>
<feature type="compositionally biased region" description="Basic and acidic residues" evidence="8">
    <location>
        <begin position="274"/>
        <end position="289"/>
    </location>
</feature>
<evidence type="ECO:0000259" key="9">
    <source>
        <dbReference type="SMART" id="SM00500"/>
    </source>
</evidence>
<evidence type="ECO:0000256" key="8">
    <source>
        <dbReference type="SAM" id="MobiDB-lite"/>
    </source>
</evidence>
<evidence type="ECO:0000256" key="7">
    <source>
        <dbReference type="ARBA" id="ARBA00023242"/>
    </source>
</evidence>
<keyword evidence="5" id="KW-0747">Spliceosome</keyword>
<dbReference type="SUPFAM" id="SSF158230">
    <property type="entry name" value="PRP4-like"/>
    <property type="match status" value="1"/>
</dbReference>
<reference evidence="11" key="2">
    <citation type="journal article" date="2017" name="Nat. Plants">
        <title>The Aegilops tauschii genome reveals multiple impacts of transposons.</title>
        <authorList>
            <person name="Zhao G."/>
            <person name="Zou C."/>
            <person name="Li K."/>
            <person name="Wang K."/>
            <person name="Li T."/>
            <person name="Gao L."/>
            <person name="Zhang X."/>
            <person name="Wang H."/>
            <person name="Yang Z."/>
            <person name="Liu X."/>
            <person name="Jiang W."/>
            <person name="Mao L."/>
            <person name="Kong X."/>
            <person name="Jiao Y."/>
            <person name="Jia J."/>
        </authorList>
    </citation>
    <scope>NUCLEOTIDE SEQUENCE [LARGE SCALE GENOMIC DNA]</scope>
    <source>
        <strain evidence="11">cv. AL8/78</strain>
    </source>
</reference>
<proteinExistence type="inferred from homology"/>
<name>A0A453B8T0_AEGTS</name>
<dbReference type="Gene3D" id="4.10.280.110">
    <property type="entry name" value="Pre-mRNA processing factor 4 domain"/>
    <property type="match status" value="1"/>
</dbReference>
<feature type="compositionally biased region" description="Gly residues" evidence="8">
    <location>
        <begin position="254"/>
        <end position="265"/>
    </location>
</feature>
<dbReference type="FunFam" id="1.20.940.10:FF:000004">
    <property type="entry name" value="Pre-mRNA-splicing factor 18"/>
    <property type="match status" value="1"/>
</dbReference>
<dbReference type="Pfam" id="PF02840">
    <property type="entry name" value="Prp18"/>
    <property type="match status" value="1"/>
</dbReference>
<evidence type="ECO:0000313" key="10">
    <source>
        <dbReference type="EnsemblPlants" id="AET2Gv20413400.2"/>
    </source>
</evidence>
<dbReference type="InterPro" id="IPR004098">
    <property type="entry name" value="Prp18"/>
</dbReference>
<reference evidence="11" key="1">
    <citation type="journal article" date="2014" name="Science">
        <title>Ancient hybridizations among the ancestral genomes of bread wheat.</title>
        <authorList>
            <consortium name="International Wheat Genome Sequencing Consortium,"/>
            <person name="Marcussen T."/>
            <person name="Sandve S.R."/>
            <person name="Heier L."/>
            <person name="Spannagl M."/>
            <person name="Pfeifer M."/>
            <person name="Jakobsen K.S."/>
            <person name="Wulff B.B."/>
            <person name="Steuernagel B."/>
            <person name="Mayer K.F."/>
            <person name="Olsen O.A."/>
        </authorList>
    </citation>
    <scope>NUCLEOTIDE SEQUENCE [LARGE SCALE GENOMIC DNA]</scope>
    <source>
        <strain evidence="11">cv. AL8/78</strain>
    </source>
</reference>
<dbReference type="AlphaFoldDB" id="A0A453B8T0"/>
<dbReference type="PANTHER" id="PTHR13007:SF19">
    <property type="entry name" value="PRE-MRNA-SPLICING FACTOR 18"/>
    <property type="match status" value="1"/>
</dbReference>
<dbReference type="Gramene" id="AET2Gv20413400.2">
    <property type="protein sequence ID" value="AET2Gv20413400.2"/>
    <property type="gene ID" value="AET2Gv20413400"/>
</dbReference>
<dbReference type="GO" id="GO:0000350">
    <property type="term" value="P:generation of catalytic spliceosome for second transesterification step"/>
    <property type="evidence" value="ECO:0007669"/>
    <property type="project" value="TreeGrafter"/>
</dbReference>
<dbReference type="Proteomes" id="UP000015105">
    <property type="component" value="Chromosome 2D"/>
</dbReference>
<evidence type="ECO:0000256" key="3">
    <source>
        <dbReference type="ARBA" id="ARBA00018242"/>
    </source>
</evidence>
<dbReference type="InterPro" id="IPR036285">
    <property type="entry name" value="PRP4-like_sf"/>
</dbReference>
<feature type="region of interest" description="Disordered" evidence="8">
    <location>
        <begin position="72"/>
        <end position="163"/>
    </location>
</feature>
<evidence type="ECO:0000256" key="5">
    <source>
        <dbReference type="ARBA" id="ARBA00022728"/>
    </source>
</evidence>
<protein>
    <recommendedName>
        <fullName evidence="3">Pre-mRNA-splicing factor 18</fullName>
    </recommendedName>
</protein>
<dbReference type="GO" id="GO:0071021">
    <property type="term" value="C:U2-type post-spliceosomal complex"/>
    <property type="evidence" value="ECO:0007669"/>
    <property type="project" value="TreeGrafter"/>
</dbReference>
<evidence type="ECO:0000256" key="2">
    <source>
        <dbReference type="ARBA" id="ARBA00008137"/>
    </source>
</evidence>
<dbReference type="GO" id="GO:0046540">
    <property type="term" value="C:U4/U6 x U5 tri-snRNP complex"/>
    <property type="evidence" value="ECO:0007669"/>
    <property type="project" value="TreeGrafter"/>
</dbReference>
<dbReference type="SMART" id="SM00500">
    <property type="entry name" value="SFM"/>
    <property type="match status" value="1"/>
</dbReference>
<dbReference type="Gene3D" id="1.20.940.10">
    <property type="entry name" value="Functional domain of the splicing factor Prp18"/>
    <property type="match status" value="1"/>
</dbReference>
<dbReference type="GO" id="GO:0005682">
    <property type="term" value="C:U5 snRNP"/>
    <property type="evidence" value="ECO:0007669"/>
    <property type="project" value="TreeGrafter"/>
</dbReference>
<evidence type="ECO:0000256" key="4">
    <source>
        <dbReference type="ARBA" id="ARBA00022664"/>
    </source>
</evidence>
<keyword evidence="11" id="KW-1185">Reference proteome</keyword>
<dbReference type="SUPFAM" id="SSF47938">
    <property type="entry name" value="Functional domain of the splicing factor Prp18"/>
    <property type="match status" value="1"/>
</dbReference>
<dbReference type="InterPro" id="IPR039979">
    <property type="entry name" value="PRPF18"/>
</dbReference>
<dbReference type="InterPro" id="IPR014906">
    <property type="entry name" value="PRP4-like"/>
</dbReference>
<feature type="region of interest" description="Disordered" evidence="8">
    <location>
        <begin position="244"/>
        <end position="289"/>
    </location>
</feature>
<dbReference type="PANTHER" id="PTHR13007">
    <property type="entry name" value="PRE-MRNA SPLICING FACTOR-RELATED"/>
    <property type="match status" value="1"/>
</dbReference>
<evidence type="ECO:0000313" key="11">
    <source>
        <dbReference type="Proteomes" id="UP000015105"/>
    </source>
</evidence>
<feature type="domain" description="Pre-mRNA processing factor 4 (PRP4)-like" evidence="9">
    <location>
        <begin position="173"/>
        <end position="226"/>
    </location>
</feature>
<reference evidence="10" key="3">
    <citation type="journal article" date="2017" name="Nature">
        <title>Genome sequence of the progenitor of the wheat D genome Aegilops tauschii.</title>
        <authorList>
            <person name="Luo M.C."/>
            <person name="Gu Y.Q."/>
            <person name="Puiu D."/>
            <person name="Wang H."/>
            <person name="Twardziok S.O."/>
            <person name="Deal K.R."/>
            <person name="Huo N."/>
            <person name="Zhu T."/>
            <person name="Wang L."/>
            <person name="Wang Y."/>
            <person name="McGuire P.E."/>
            <person name="Liu S."/>
            <person name="Long H."/>
            <person name="Ramasamy R.K."/>
            <person name="Rodriguez J.C."/>
            <person name="Van S.L."/>
            <person name="Yuan L."/>
            <person name="Wang Z."/>
            <person name="Xia Z."/>
            <person name="Xiao L."/>
            <person name="Anderson O.D."/>
            <person name="Ouyang S."/>
            <person name="Liang Y."/>
            <person name="Zimin A.V."/>
            <person name="Pertea G."/>
            <person name="Qi P."/>
            <person name="Bennetzen J.L."/>
            <person name="Dai X."/>
            <person name="Dawson M.W."/>
            <person name="Muller H.G."/>
            <person name="Kugler K."/>
            <person name="Rivarola-Duarte L."/>
            <person name="Spannagl M."/>
            <person name="Mayer K.F.X."/>
            <person name="Lu F.H."/>
            <person name="Bevan M.W."/>
            <person name="Leroy P."/>
            <person name="Li P."/>
            <person name="You F.M."/>
            <person name="Sun Q."/>
            <person name="Liu Z."/>
            <person name="Lyons E."/>
            <person name="Wicker T."/>
            <person name="Salzberg S.L."/>
            <person name="Devos K.M."/>
            <person name="Dvorak J."/>
        </authorList>
    </citation>
    <scope>NUCLEOTIDE SEQUENCE [LARGE SCALE GENOMIC DNA]</scope>
    <source>
        <strain evidence="10">cv. AL8/78</strain>
    </source>
</reference>
<evidence type="ECO:0000256" key="1">
    <source>
        <dbReference type="ARBA" id="ARBA00004123"/>
    </source>
</evidence>
<feature type="region of interest" description="Disordered" evidence="8">
    <location>
        <begin position="1"/>
        <end position="47"/>
    </location>
</feature>
<keyword evidence="6" id="KW-0508">mRNA splicing</keyword>
<keyword evidence="4" id="KW-0507">mRNA processing</keyword>
<feature type="compositionally biased region" description="Basic and acidic residues" evidence="8">
    <location>
        <begin position="1"/>
        <end position="20"/>
    </location>
</feature>